<dbReference type="EMBL" id="LELK01000012">
    <property type="protein sequence ID" value="KMM35996.1"/>
    <property type="molecule type" value="Genomic_DNA"/>
</dbReference>
<feature type="transmembrane region" description="Helical" evidence="1">
    <location>
        <begin position="6"/>
        <end position="27"/>
    </location>
</feature>
<dbReference type="AlphaFoldDB" id="A0A0J6CIF2"/>
<evidence type="ECO:0000256" key="1">
    <source>
        <dbReference type="SAM" id="Phobius"/>
    </source>
</evidence>
<gene>
    <name evidence="2" type="ORF">AB986_19890</name>
</gene>
<feature type="transmembrane region" description="Helical" evidence="1">
    <location>
        <begin position="124"/>
        <end position="147"/>
    </location>
</feature>
<dbReference type="NCBIfam" id="TIGR02893">
    <property type="entry name" value="spore_yabQ"/>
    <property type="match status" value="1"/>
</dbReference>
<name>A0A0J6CIF2_9BACL</name>
<protein>
    <recommendedName>
        <fullName evidence="4">Spore cortex biosynthesis protein YabQ</fullName>
    </recommendedName>
</protein>
<dbReference type="InterPro" id="IPR019074">
    <property type="entry name" value="YabQ"/>
</dbReference>
<dbReference type="PATRIC" id="fig|157733.3.peg.2138"/>
<comment type="caution">
    <text evidence="2">The sequence shown here is derived from an EMBL/GenBank/DDBJ whole genome shotgun (WGS) entry which is preliminary data.</text>
</comment>
<keyword evidence="1" id="KW-1133">Transmembrane helix</keyword>
<feature type="transmembrane region" description="Helical" evidence="1">
    <location>
        <begin position="98"/>
        <end position="118"/>
    </location>
</feature>
<keyword evidence="3" id="KW-1185">Reference proteome</keyword>
<feature type="transmembrane region" description="Helical" evidence="1">
    <location>
        <begin position="39"/>
        <end position="61"/>
    </location>
</feature>
<evidence type="ECO:0008006" key="4">
    <source>
        <dbReference type="Google" id="ProtNLM"/>
    </source>
</evidence>
<accession>A0A0J6CIF2</accession>
<keyword evidence="1" id="KW-0812">Transmembrane</keyword>
<dbReference type="STRING" id="157733.AB986_19890"/>
<dbReference type="Proteomes" id="UP000035996">
    <property type="component" value="Unassembled WGS sequence"/>
</dbReference>
<dbReference type="OrthoDB" id="1653819at2"/>
<reference evidence="2" key="1">
    <citation type="submission" date="2015-06" db="EMBL/GenBank/DDBJ databases">
        <authorList>
            <person name="Liu B."/>
            <person name="Wang J."/>
            <person name="Zhu Y."/>
            <person name="Liu G."/>
            <person name="Chen Q."/>
            <person name="Zheng C."/>
            <person name="Che J."/>
            <person name="Ge C."/>
            <person name="Shi H."/>
            <person name="Pan Z."/>
            <person name="Liu X."/>
        </authorList>
    </citation>
    <scope>NUCLEOTIDE SEQUENCE [LARGE SCALE GENOMIC DNA]</scope>
    <source>
        <strain evidence="2">DSM 16346</strain>
    </source>
</reference>
<proteinExistence type="predicted"/>
<dbReference type="RefSeq" id="WP_048313398.1">
    <property type="nucleotide sequence ID" value="NZ_LELK01000012.1"/>
</dbReference>
<evidence type="ECO:0000313" key="2">
    <source>
        <dbReference type="EMBL" id="KMM35996.1"/>
    </source>
</evidence>
<organism evidence="2 3">
    <name type="scientific">Guptibacillus hwajinpoensis</name>
    <dbReference type="NCBI Taxonomy" id="208199"/>
    <lineage>
        <taxon>Bacteria</taxon>
        <taxon>Bacillati</taxon>
        <taxon>Bacillota</taxon>
        <taxon>Bacilli</taxon>
        <taxon>Bacillales</taxon>
        <taxon>Guptibacillaceae</taxon>
        <taxon>Guptibacillus</taxon>
    </lineage>
</organism>
<keyword evidence="1" id="KW-0472">Membrane</keyword>
<sequence length="196" mass="23351">MTLTVQFYTMIAMVAMGVWLGVAMDTYSRFLHPRKNKSIWLYGNDIVFWLMQGLLIFYVLFEVNEGALRFYVFLALLCGYAAYRALFQQLYRNSLERIIIVVIGLFHFVRSLFIHLIYKPIRFILKVLLSLCMMIVSVGVTIFWFIIKLFWVPFKWILLLLWKLIPRSVRSLLIKTAGLADKIKNYIYHWMSKLRK</sequence>
<evidence type="ECO:0000313" key="3">
    <source>
        <dbReference type="Proteomes" id="UP000035996"/>
    </source>
</evidence>
<dbReference type="Pfam" id="PF09578">
    <property type="entry name" value="Spore_YabQ"/>
    <property type="match status" value="1"/>
</dbReference>
<feature type="transmembrane region" description="Helical" evidence="1">
    <location>
        <begin position="67"/>
        <end position="86"/>
    </location>
</feature>